<reference evidence="1 2" key="1">
    <citation type="submission" date="2024-01" db="EMBL/GenBank/DDBJ databases">
        <title>The genomes of 5 underutilized Papilionoideae crops provide insights into root nodulation and disease resistanc.</title>
        <authorList>
            <person name="Jiang F."/>
        </authorList>
    </citation>
    <scope>NUCLEOTIDE SEQUENCE [LARGE SCALE GENOMIC DNA]</scope>
    <source>
        <strain evidence="1">LVBAO_FW01</strain>
        <tissue evidence="1">Leaves</tissue>
    </source>
</reference>
<gene>
    <name evidence="1" type="ORF">VNO77_03035</name>
</gene>
<evidence type="ECO:0000313" key="1">
    <source>
        <dbReference type="EMBL" id="KAK7361012.1"/>
    </source>
</evidence>
<dbReference type="Proteomes" id="UP001367508">
    <property type="component" value="Unassembled WGS sequence"/>
</dbReference>
<name>A0AAN9MZ81_CANGL</name>
<proteinExistence type="predicted"/>
<accession>A0AAN9MZ81</accession>
<dbReference type="AlphaFoldDB" id="A0AAN9MZ81"/>
<comment type="caution">
    <text evidence="1">The sequence shown here is derived from an EMBL/GenBank/DDBJ whole genome shotgun (WGS) entry which is preliminary data.</text>
</comment>
<sequence length="86" mass="9650">MKIYEEGKKGVCGFWILKKSFRGFLSTWHLLTLLPEDCRRGGKASIRAIHIGTKEDSYRRRKNIAPAIFSIGVSAPAGRGMQPKES</sequence>
<organism evidence="1 2">
    <name type="scientific">Canavalia gladiata</name>
    <name type="common">Sword bean</name>
    <name type="synonym">Dolichos gladiatus</name>
    <dbReference type="NCBI Taxonomy" id="3824"/>
    <lineage>
        <taxon>Eukaryota</taxon>
        <taxon>Viridiplantae</taxon>
        <taxon>Streptophyta</taxon>
        <taxon>Embryophyta</taxon>
        <taxon>Tracheophyta</taxon>
        <taxon>Spermatophyta</taxon>
        <taxon>Magnoliopsida</taxon>
        <taxon>eudicotyledons</taxon>
        <taxon>Gunneridae</taxon>
        <taxon>Pentapetalae</taxon>
        <taxon>rosids</taxon>
        <taxon>fabids</taxon>
        <taxon>Fabales</taxon>
        <taxon>Fabaceae</taxon>
        <taxon>Papilionoideae</taxon>
        <taxon>50 kb inversion clade</taxon>
        <taxon>NPAAA clade</taxon>
        <taxon>indigoferoid/millettioid clade</taxon>
        <taxon>Phaseoleae</taxon>
        <taxon>Canavalia</taxon>
    </lineage>
</organism>
<keyword evidence="2" id="KW-1185">Reference proteome</keyword>
<dbReference type="EMBL" id="JAYMYQ010000001">
    <property type="protein sequence ID" value="KAK7361012.1"/>
    <property type="molecule type" value="Genomic_DNA"/>
</dbReference>
<evidence type="ECO:0000313" key="2">
    <source>
        <dbReference type="Proteomes" id="UP001367508"/>
    </source>
</evidence>
<protein>
    <submittedName>
        <fullName evidence="1">Uncharacterized protein</fullName>
    </submittedName>
</protein>